<dbReference type="EMBL" id="PJNW01000002">
    <property type="protein sequence ID" value="PKR90946.1"/>
    <property type="molecule type" value="Genomic_DNA"/>
</dbReference>
<keyword evidence="4" id="KW-1185">Reference proteome</keyword>
<keyword evidence="1" id="KW-0472">Membrane</keyword>
<feature type="transmembrane region" description="Helical" evidence="1">
    <location>
        <begin position="265"/>
        <end position="284"/>
    </location>
</feature>
<evidence type="ECO:0000313" key="4">
    <source>
        <dbReference type="Proteomes" id="UP000233491"/>
    </source>
</evidence>
<dbReference type="PANTHER" id="PTHR22911:SF102">
    <property type="entry name" value="MEMBRANE PROTEIN"/>
    <property type="match status" value="1"/>
</dbReference>
<feature type="transmembrane region" description="Helical" evidence="1">
    <location>
        <begin position="208"/>
        <end position="228"/>
    </location>
</feature>
<feature type="transmembrane region" description="Helical" evidence="1">
    <location>
        <begin position="36"/>
        <end position="55"/>
    </location>
</feature>
<dbReference type="InterPro" id="IPR000620">
    <property type="entry name" value="EamA_dom"/>
</dbReference>
<dbReference type="Proteomes" id="UP000233491">
    <property type="component" value="Unassembled WGS sequence"/>
</dbReference>
<proteinExistence type="predicted"/>
<feature type="transmembrane region" description="Helical" evidence="1">
    <location>
        <begin position="12"/>
        <end position="30"/>
    </location>
</feature>
<sequence length="289" mass="31001">MDLQTQGKMEMTVAMALSGTIGIFAYFSGLSEFAIVLWRCIMGSTVLLLVCWRRGYLSSHSLSRRSIILALFGGAALLANWLFLFAAYRRASISISGLVYNLQPFILASLSAWILHERIRRDHIVWACVGLAGLAIVAFAGLDEGVDNEFLIGLGCAVCAAFFYALAALSAKLLRGMPPHLVALIQFAAGSIVLLPLIGSSLPPGNLASITSIATLGIVHTGFMYILLYGAFQKLNPGTAAALAFINPVVTILSEALILHRSFTTLQYFGGGIILLAVLGTTAFRRQDE</sequence>
<dbReference type="AlphaFoldDB" id="A0A1I4Q483"/>
<feature type="domain" description="EamA" evidence="2">
    <location>
        <begin position="13"/>
        <end position="138"/>
    </location>
</feature>
<organism evidence="3 4">
    <name type="scientific">Pleomorphomonas diazotrophica</name>
    <dbReference type="NCBI Taxonomy" id="1166257"/>
    <lineage>
        <taxon>Bacteria</taxon>
        <taxon>Pseudomonadati</taxon>
        <taxon>Pseudomonadota</taxon>
        <taxon>Alphaproteobacteria</taxon>
        <taxon>Hyphomicrobiales</taxon>
        <taxon>Pleomorphomonadaceae</taxon>
        <taxon>Pleomorphomonas</taxon>
    </lineage>
</organism>
<dbReference type="OrthoDB" id="9814238at2"/>
<feature type="transmembrane region" description="Helical" evidence="1">
    <location>
        <begin position="124"/>
        <end position="142"/>
    </location>
</feature>
<evidence type="ECO:0000259" key="2">
    <source>
        <dbReference type="Pfam" id="PF00892"/>
    </source>
</evidence>
<feature type="transmembrane region" description="Helical" evidence="1">
    <location>
        <begin position="93"/>
        <end position="115"/>
    </location>
</feature>
<dbReference type="InterPro" id="IPR037185">
    <property type="entry name" value="EmrE-like"/>
</dbReference>
<dbReference type="RefSeq" id="WP_101288209.1">
    <property type="nucleotide sequence ID" value="NZ_FOUQ01000001.1"/>
</dbReference>
<accession>A0A1I4Q483</accession>
<dbReference type="Pfam" id="PF00892">
    <property type="entry name" value="EamA"/>
    <property type="match status" value="2"/>
</dbReference>
<feature type="transmembrane region" description="Helical" evidence="1">
    <location>
        <begin position="240"/>
        <end position="259"/>
    </location>
</feature>
<keyword evidence="1" id="KW-1133">Transmembrane helix</keyword>
<feature type="domain" description="EamA" evidence="2">
    <location>
        <begin position="152"/>
        <end position="281"/>
    </location>
</feature>
<dbReference type="PANTHER" id="PTHR22911">
    <property type="entry name" value="ACYL-MALONYL CONDENSING ENZYME-RELATED"/>
    <property type="match status" value="1"/>
</dbReference>
<reference evidence="3 4" key="1">
    <citation type="submission" date="2017-12" db="EMBL/GenBank/DDBJ databases">
        <title>Anaerobic carbon monoxide metabolism by Pleomorphomonas carboxyditropha sp. nov., a new mesophilic hydrogenogenic carboxidotroph.</title>
        <authorList>
            <person name="Esquivel-Elizondo S."/>
            <person name="Krajmalnik-Brown R."/>
        </authorList>
    </citation>
    <scope>NUCLEOTIDE SEQUENCE [LARGE SCALE GENOMIC DNA]</scope>
    <source>
        <strain evidence="3 4">R5-392</strain>
    </source>
</reference>
<keyword evidence="1" id="KW-0812">Transmembrane</keyword>
<name>A0A1I4Q483_9HYPH</name>
<evidence type="ECO:0000313" key="3">
    <source>
        <dbReference type="EMBL" id="PKR90946.1"/>
    </source>
</evidence>
<comment type="caution">
    <text evidence="3">The sequence shown here is derived from an EMBL/GenBank/DDBJ whole genome shotgun (WGS) entry which is preliminary data.</text>
</comment>
<gene>
    <name evidence="3" type="ORF">CXZ10_06285</name>
</gene>
<protein>
    <submittedName>
        <fullName evidence="3">EamA family transporter</fullName>
    </submittedName>
</protein>
<feature type="transmembrane region" description="Helical" evidence="1">
    <location>
        <begin position="148"/>
        <end position="169"/>
    </location>
</feature>
<feature type="transmembrane region" description="Helical" evidence="1">
    <location>
        <begin position="67"/>
        <end position="87"/>
    </location>
</feature>
<dbReference type="SUPFAM" id="SSF103481">
    <property type="entry name" value="Multidrug resistance efflux transporter EmrE"/>
    <property type="match status" value="2"/>
</dbReference>
<feature type="transmembrane region" description="Helical" evidence="1">
    <location>
        <begin position="181"/>
        <end position="202"/>
    </location>
</feature>
<dbReference type="GO" id="GO:0016020">
    <property type="term" value="C:membrane"/>
    <property type="evidence" value="ECO:0007669"/>
    <property type="project" value="InterPro"/>
</dbReference>
<evidence type="ECO:0000256" key="1">
    <source>
        <dbReference type="SAM" id="Phobius"/>
    </source>
</evidence>